<feature type="compositionally biased region" description="Acidic residues" evidence="1">
    <location>
        <begin position="203"/>
        <end position="217"/>
    </location>
</feature>
<feature type="compositionally biased region" description="Polar residues" evidence="1">
    <location>
        <begin position="22"/>
        <end position="33"/>
    </location>
</feature>
<name>A0A9W7GG07_9STRA</name>
<sequence length="316" mass="34467">MGEGEEEEVEKGSIALARKTSVGGSVSTKSRNGLSAGYGKEVGGGGKKEEGGNKRKEPTRTQKGQGEGEGGEGGGGKVGKAAKFNSGNGEGSDEDTKIVDDFHRLSGVVAVSAGCDSNTVGLCRRVFDKYCERTLRGTGRKFEAARGDYWRHREEYVRACIKVAGGGGKGRGGTREERKLRESVEQIVRENSKGWREGVEGGGSEEEDEEDEEEEGELVGFLKEITSSKGKKTPGSSSSSSFRPPTAAPFKPTRSLLPEDYMEWRMEITDPWEGGEGIKEKAERVIREWERRRGGMGKEEEKEERGEEEEELIEDV</sequence>
<dbReference type="Proteomes" id="UP001165065">
    <property type="component" value="Unassembled WGS sequence"/>
</dbReference>
<feature type="region of interest" description="Disordered" evidence="1">
    <location>
        <begin position="291"/>
        <end position="316"/>
    </location>
</feature>
<feature type="compositionally biased region" description="Basic and acidic residues" evidence="1">
    <location>
        <begin position="46"/>
        <end position="60"/>
    </location>
</feature>
<feature type="region of interest" description="Disordered" evidence="1">
    <location>
        <begin position="191"/>
        <end position="254"/>
    </location>
</feature>
<gene>
    <name evidence="2" type="ORF">TrCOL_g13917</name>
</gene>
<feature type="region of interest" description="Disordered" evidence="1">
    <location>
        <begin position="1"/>
        <end position="95"/>
    </location>
</feature>
<keyword evidence="3" id="KW-1185">Reference proteome</keyword>
<protein>
    <submittedName>
        <fullName evidence="2">Uncharacterized protein</fullName>
    </submittedName>
</protein>
<organism evidence="2 3">
    <name type="scientific">Triparma columacea</name>
    <dbReference type="NCBI Taxonomy" id="722753"/>
    <lineage>
        <taxon>Eukaryota</taxon>
        <taxon>Sar</taxon>
        <taxon>Stramenopiles</taxon>
        <taxon>Ochrophyta</taxon>
        <taxon>Bolidophyceae</taxon>
        <taxon>Parmales</taxon>
        <taxon>Triparmaceae</taxon>
        <taxon>Triparma</taxon>
    </lineage>
</organism>
<comment type="caution">
    <text evidence="2">The sequence shown here is derived from an EMBL/GenBank/DDBJ whole genome shotgun (WGS) entry which is preliminary data.</text>
</comment>
<dbReference type="EMBL" id="BRYA01000223">
    <property type="protein sequence ID" value="GMI44737.1"/>
    <property type="molecule type" value="Genomic_DNA"/>
</dbReference>
<dbReference type="AlphaFoldDB" id="A0A9W7GG07"/>
<accession>A0A9W7GG07</accession>
<evidence type="ECO:0000313" key="3">
    <source>
        <dbReference type="Proteomes" id="UP001165065"/>
    </source>
</evidence>
<feature type="compositionally biased region" description="Gly residues" evidence="1">
    <location>
        <begin position="65"/>
        <end position="78"/>
    </location>
</feature>
<evidence type="ECO:0000313" key="2">
    <source>
        <dbReference type="EMBL" id="GMI44737.1"/>
    </source>
</evidence>
<proteinExistence type="predicted"/>
<evidence type="ECO:0000256" key="1">
    <source>
        <dbReference type="SAM" id="MobiDB-lite"/>
    </source>
</evidence>
<feature type="compositionally biased region" description="Basic and acidic residues" evidence="1">
    <location>
        <begin position="291"/>
        <end position="305"/>
    </location>
</feature>
<reference evidence="3" key="1">
    <citation type="journal article" date="2023" name="Commun. Biol.">
        <title>Genome analysis of Parmales, the sister group of diatoms, reveals the evolutionary specialization of diatoms from phago-mixotrophs to photoautotrophs.</title>
        <authorList>
            <person name="Ban H."/>
            <person name="Sato S."/>
            <person name="Yoshikawa S."/>
            <person name="Yamada K."/>
            <person name="Nakamura Y."/>
            <person name="Ichinomiya M."/>
            <person name="Sato N."/>
            <person name="Blanc-Mathieu R."/>
            <person name="Endo H."/>
            <person name="Kuwata A."/>
            <person name="Ogata H."/>
        </authorList>
    </citation>
    <scope>NUCLEOTIDE SEQUENCE [LARGE SCALE GENOMIC DNA]</scope>
</reference>
<feature type="compositionally biased region" description="Acidic residues" evidence="1">
    <location>
        <begin position="306"/>
        <end position="316"/>
    </location>
</feature>